<evidence type="ECO:0000256" key="15">
    <source>
        <dbReference type="ARBA" id="ARBA00023316"/>
    </source>
</evidence>
<dbReference type="Gene3D" id="3.90.78.10">
    <property type="entry name" value="UDP-N-acetylenolpyruvoylglucosamine reductase, C-terminal domain"/>
    <property type="match status" value="1"/>
</dbReference>
<protein>
    <recommendedName>
        <fullName evidence="17">UDP-N-acetylenolpyruvoylglucosamine reductase</fullName>
        <ecNumber evidence="17">1.3.1.98</ecNumber>
    </recommendedName>
    <alternativeName>
        <fullName evidence="17">UDP-N-acetylmuramate dehydrogenase</fullName>
    </alternativeName>
</protein>
<dbReference type="Pfam" id="PF02873">
    <property type="entry name" value="MurB_C"/>
    <property type="match status" value="1"/>
</dbReference>
<dbReference type="InterPro" id="IPR036635">
    <property type="entry name" value="MurB_C_sf"/>
</dbReference>
<keyword evidence="10 17" id="KW-0521">NADP</keyword>
<dbReference type="SUPFAM" id="SSF56194">
    <property type="entry name" value="Uridine diphospho-N-Acetylenolpyruvylglucosamine reductase, MurB, C-terminal domain"/>
    <property type="match status" value="1"/>
</dbReference>
<evidence type="ECO:0000256" key="14">
    <source>
        <dbReference type="ARBA" id="ARBA00023306"/>
    </source>
</evidence>
<organism evidence="19 20">
    <name type="scientific">[Collinsella] massiliensis</name>
    <dbReference type="NCBI Taxonomy" id="1232426"/>
    <lineage>
        <taxon>Bacteria</taxon>
        <taxon>Bacillati</taxon>
        <taxon>Actinomycetota</taxon>
        <taxon>Coriobacteriia</taxon>
        <taxon>Coriobacteriales</taxon>
        <taxon>Coriobacteriaceae</taxon>
        <taxon>Enorma</taxon>
    </lineage>
</organism>
<dbReference type="UniPathway" id="UPA00219"/>
<dbReference type="InterPro" id="IPR006094">
    <property type="entry name" value="Oxid_FAD_bind_N"/>
</dbReference>
<evidence type="ECO:0000256" key="11">
    <source>
        <dbReference type="ARBA" id="ARBA00022960"/>
    </source>
</evidence>
<dbReference type="GO" id="GO:0071555">
    <property type="term" value="P:cell wall organization"/>
    <property type="evidence" value="ECO:0007669"/>
    <property type="project" value="UniProtKB-KW"/>
</dbReference>
<dbReference type="OrthoDB" id="9804753at2"/>
<comment type="cofactor">
    <cofactor evidence="1 17">
        <name>FAD</name>
        <dbReference type="ChEBI" id="CHEBI:57692"/>
    </cofactor>
</comment>
<evidence type="ECO:0000313" key="20">
    <source>
        <dbReference type="Proteomes" id="UP000195781"/>
    </source>
</evidence>
<feature type="active site" evidence="17">
    <location>
        <position position="192"/>
    </location>
</feature>
<keyword evidence="11 17" id="KW-0133">Cell shape</keyword>
<dbReference type="GO" id="GO:0005829">
    <property type="term" value="C:cytosol"/>
    <property type="evidence" value="ECO:0007669"/>
    <property type="project" value="TreeGrafter"/>
</dbReference>
<proteinExistence type="inferred from homology"/>
<evidence type="ECO:0000256" key="17">
    <source>
        <dbReference type="HAMAP-Rule" id="MF_00037"/>
    </source>
</evidence>
<name>A0A1Y3XPU0_9ACTN</name>
<evidence type="ECO:0000256" key="1">
    <source>
        <dbReference type="ARBA" id="ARBA00001974"/>
    </source>
</evidence>
<comment type="catalytic activity">
    <reaction evidence="16 17">
        <text>UDP-N-acetyl-alpha-D-muramate + NADP(+) = UDP-N-acetyl-3-O-(1-carboxyvinyl)-alpha-D-glucosamine + NADPH + H(+)</text>
        <dbReference type="Rhea" id="RHEA:12248"/>
        <dbReference type="ChEBI" id="CHEBI:15378"/>
        <dbReference type="ChEBI" id="CHEBI:57783"/>
        <dbReference type="ChEBI" id="CHEBI:58349"/>
        <dbReference type="ChEBI" id="CHEBI:68483"/>
        <dbReference type="ChEBI" id="CHEBI:70757"/>
        <dbReference type="EC" id="1.3.1.98"/>
    </reaction>
</comment>
<evidence type="ECO:0000256" key="13">
    <source>
        <dbReference type="ARBA" id="ARBA00023002"/>
    </source>
</evidence>
<dbReference type="GO" id="GO:0009252">
    <property type="term" value="P:peptidoglycan biosynthetic process"/>
    <property type="evidence" value="ECO:0007669"/>
    <property type="project" value="UniProtKB-UniRule"/>
</dbReference>
<keyword evidence="7 17" id="KW-0132">Cell division</keyword>
<dbReference type="PANTHER" id="PTHR21071:SF4">
    <property type="entry name" value="UDP-N-ACETYLENOLPYRUVOYLGLUCOSAMINE REDUCTASE"/>
    <property type="match status" value="1"/>
</dbReference>
<dbReference type="InterPro" id="IPR003170">
    <property type="entry name" value="MurB"/>
</dbReference>
<dbReference type="NCBIfam" id="NF010480">
    <property type="entry name" value="PRK13905.1"/>
    <property type="match status" value="1"/>
</dbReference>
<feature type="domain" description="FAD-binding PCMH-type" evidence="18">
    <location>
        <begin position="38"/>
        <end position="213"/>
    </location>
</feature>
<keyword evidence="14 17" id="KW-0131">Cell cycle</keyword>
<keyword evidence="8 17" id="KW-0285">Flavoprotein</keyword>
<evidence type="ECO:0000256" key="5">
    <source>
        <dbReference type="ARBA" id="ARBA00010485"/>
    </source>
</evidence>
<dbReference type="HAMAP" id="MF_00037">
    <property type="entry name" value="MurB"/>
    <property type="match status" value="1"/>
</dbReference>
<evidence type="ECO:0000259" key="18">
    <source>
        <dbReference type="PROSITE" id="PS51387"/>
    </source>
</evidence>
<dbReference type="InterPro" id="IPR011601">
    <property type="entry name" value="MurB_C"/>
</dbReference>
<evidence type="ECO:0000256" key="8">
    <source>
        <dbReference type="ARBA" id="ARBA00022630"/>
    </source>
</evidence>
<keyword evidence="20" id="KW-1185">Reference proteome</keyword>
<comment type="similarity">
    <text evidence="5 17">Belongs to the MurB family.</text>
</comment>
<dbReference type="InterPro" id="IPR016167">
    <property type="entry name" value="FAD-bd_PCMH_sub1"/>
</dbReference>
<dbReference type="AlphaFoldDB" id="A0A1Y3XPU0"/>
<dbReference type="GO" id="GO:0051301">
    <property type="term" value="P:cell division"/>
    <property type="evidence" value="ECO:0007669"/>
    <property type="project" value="UniProtKB-KW"/>
</dbReference>
<dbReference type="InterPro" id="IPR016166">
    <property type="entry name" value="FAD-bd_PCMH"/>
</dbReference>
<dbReference type="RefSeq" id="WP_094335778.1">
    <property type="nucleotide sequence ID" value="NZ_NFIE01000016.1"/>
</dbReference>
<reference evidence="20" key="1">
    <citation type="submission" date="2017-04" db="EMBL/GenBank/DDBJ databases">
        <title>Function of individual gut microbiota members based on whole genome sequencing of pure cultures obtained from chicken caecum.</title>
        <authorList>
            <person name="Medvecky M."/>
            <person name="Cejkova D."/>
            <person name="Polansky O."/>
            <person name="Karasova D."/>
            <person name="Kubasova T."/>
            <person name="Cizek A."/>
            <person name="Rychlik I."/>
        </authorList>
    </citation>
    <scope>NUCLEOTIDE SEQUENCE [LARGE SCALE GENOMIC DNA]</scope>
    <source>
        <strain evidence="20">An5</strain>
    </source>
</reference>
<dbReference type="GO" id="GO:0071949">
    <property type="term" value="F:FAD binding"/>
    <property type="evidence" value="ECO:0007669"/>
    <property type="project" value="InterPro"/>
</dbReference>
<evidence type="ECO:0000256" key="12">
    <source>
        <dbReference type="ARBA" id="ARBA00022984"/>
    </source>
</evidence>
<dbReference type="Proteomes" id="UP000195781">
    <property type="component" value="Unassembled WGS sequence"/>
</dbReference>
<comment type="caution">
    <text evidence="19">The sequence shown here is derived from an EMBL/GenBank/DDBJ whole genome shotgun (WGS) entry which is preliminary data.</text>
</comment>
<evidence type="ECO:0000313" key="19">
    <source>
        <dbReference type="EMBL" id="OUN87574.1"/>
    </source>
</evidence>
<dbReference type="Pfam" id="PF01565">
    <property type="entry name" value="FAD_binding_4"/>
    <property type="match status" value="1"/>
</dbReference>
<evidence type="ECO:0000256" key="9">
    <source>
        <dbReference type="ARBA" id="ARBA00022827"/>
    </source>
</evidence>
<sequence>MHEYSTMSDEVICALGAAVGEDNVLLAEPMSAHTTFKIGGSADAVVLPRTPEAAARALDVCAIADVPATVVGNGSDLLVGDRGIRGVVVLLRENLSDVRIEGTRVHAQAGALLRDVALAAADAGLSGMEPLWGIPAAVGGACHQNAGAYDACIADVLETLTAYVPGAVLPDGSRGKGSVRTFGRDELAFGYRESRVATDGLVVLDAVFALVPDMEASICARMDDYQRRREEKQPLELPSAGSTFKRPAGYFAGKLIMDAGLRGYRVGGAQVSEKHCGFVVNTGGATAADVNALIEHVQAEVREQFGVELEPEVHRIGEF</sequence>
<dbReference type="PROSITE" id="PS51387">
    <property type="entry name" value="FAD_PCMH"/>
    <property type="match status" value="1"/>
</dbReference>
<dbReference type="SUPFAM" id="SSF56176">
    <property type="entry name" value="FAD-binding/transporter-associated domain-like"/>
    <property type="match status" value="1"/>
</dbReference>
<dbReference type="EC" id="1.3.1.98" evidence="17"/>
<evidence type="ECO:0000256" key="4">
    <source>
        <dbReference type="ARBA" id="ARBA00004752"/>
    </source>
</evidence>
<evidence type="ECO:0000256" key="7">
    <source>
        <dbReference type="ARBA" id="ARBA00022618"/>
    </source>
</evidence>
<evidence type="ECO:0000256" key="16">
    <source>
        <dbReference type="ARBA" id="ARBA00048914"/>
    </source>
</evidence>
<evidence type="ECO:0000256" key="3">
    <source>
        <dbReference type="ARBA" id="ARBA00004496"/>
    </source>
</evidence>
<keyword evidence="13 17" id="KW-0560">Oxidoreductase</keyword>
<evidence type="ECO:0000256" key="2">
    <source>
        <dbReference type="ARBA" id="ARBA00003921"/>
    </source>
</evidence>
<comment type="function">
    <text evidence="2 17">Cell wall formation.</text>
</comment>
<feature type="active site" description="Proton donor" evidence="17">
    <location>
        <position position="242"/>
    </location>
</feature>
<dbReference type="Gene3D" id="3.30.43.10">
    <property type="entry name" value="Uridine Diphospho-n-acetylenolpyruvylglucosamine Reductase, domain 2"/>
    <property type="match status" value="1"/>
</dbReference>
<dbReference type="GO" id="GO:0008762">
    <property type="term" value="F:UDP-N-acetylmuramate dehydrogenase activity"/>
    <property type="evidence" value="ECO:0007669"/>
    <property type="project" value="UniProtKB-UniRule"/>
</dbReference>
<dbReference type="InterPro" id="IPR016169">
    <property type="entry name" value="FAD-bd_PCMH_sub2"/>
</dbReference>
<dbReference type="GO" id="GO:0008360">
    <property type="term" value="P:regulation of cell shape"/>
    <property type="evidence" value="ECO:0007669"/>
    <property type="project" value="UniProtKB-KW"/>
</dbReference>
<dbReference type="Gene3D" id="3.30.465.10">
    <property type="match status" value="1"/>
</dbReference>
<keyword evidence="12 17" id="KW-0573">Peptidoglycan synthesis</keyword>
<feature type="active site" evidence="17">
    <location>
        <position position="312"/>
    </location>
</feature>
<gene>
    <name evidence="17" type="primary">murB</name>
    <name evidence="19" type="ORF">B5G02_07445</name>
</gene>
<evidence type="ECO:0000256" key="6">
    <source>
        <dbReference type="ARBA" id="ARBA00022490"/>
    </source>
</evidence>
<keyword evidence="6 17" id="KW-0963">Cytoplasm</keyword>
<keyword evidence="9 17" id="KW-0274">FAD</keyword>
<keyword evidence="15 17" id="KW-0961">Cell wall biogenesis/degradation</keyword>
<dbReference type="InterPro" id="IPR036318">
    <property type="entry name" value="FAD-bd_PCMH-like_sf"/>
</dbReference>
<comment type="pathway">
    <text evidence="4 17">Cell wall biogenesis; peptidoglycan biosynthesis.</text>
</comment>
<comment type="subcellular location">
    <subcellularLocation>
        <location evidence="3 17">Cytoplasm</location>
    </subcellularLocation>
</comment>
<dbReference type="NCBIfam" id="TIGR00179">
    <property type="entry name" value="murB"/>
    <property type="match status" value="1"/>
</dbReference>
<accession>A0A1Y3XPU0</accession>
<evidence type="ECO:0000256" key="10">
    <source>
        <dbReference type="ARBA" id="ARBA00022857"/>
    </source>
</evidence>
<dbReference type="EMBL" id="NFIE01000016">
    <property type="protein sequence ID" value="OUN87574.1"/>
    <property type="molecule type" value="Genomic_DNA"/>
</dbReference>
<dbReference type="PANTHER" id="PTHR21071">
    <property type="entry name" value="UDP-N-ACETYLENOLPYRUVOYLGLUCOSAMINE REDUCTASE"/>
    <property type="match status" value="1"/>
</dbReference>